<dbReference type="EMBL" id="JACHJP010000022">
    <property type="protein sequence ID" value="MBB4920977.1"/>
    <property type="molecule type" value="Genomic_DNA"/>
</dbReference>
<organism evidence="1 2">
    <name type="scientific">Streptosporangium saharense</name>
    <dbReference type="NCBI Taxonomy" id="1706840"/>
    <lineage>
        <taxon>Bacteria</taxon>
        <taxon>Bacillati</taxon>
        <taxon>Actinomycetota</taxon>
        <taxon>Actinomycetes</taxon>
        <taxon>Streptosporangiales</taxon>
        <taxon>Streptosporangiaceae</taxon>
        <taxon>Streptosporangium</taxon>
    </lineage>
</organism>
<dbReference type="RefSeq" id="WP_184725809.1">
    <property type="nucleotide sequence ID" value="NZ_JACHJP010000022.1"/>
</dbReference>
<keyword evidence="2" id="KW-1185">Reference proteome</keyword>
<name>A0A7W7QWA6_9ACTN</name>
<evidence type="ECO:0000313" key="2">
    <source>
        <dbReference type="Proteomes" id="UP000552644"/>
    </source>
</evidence>
<gene>
    <name evidence="1" type="ORF">FHS44_008130</name>
</gene>
<accession>A0A7W7QWA6</accession>
<comment type="caution">
    <text evidence="1">The sequence shown here is derived from an EMBL/GenBank/DDBJ whole genome shotgun (WGS) entry which is preliminary data.</text>
</comment>
<reference evidence="1 2" key="1">
    <citation type="submission" date="2020-08" db="EMBL/GenBank/DDBJ databases">
        <title>Genomic Encyclopedia of Type Strains, Phase III (KMG-III): the genomes of soil and plant-associated and newly described type strains.</title>
        <authorList>
            <person name="Whitman W."/>
        </authorList>
    </citation>
    <scope>NUCLEOTIDE SEQUENCE [LARGE SCALE GENOMIC DNA]</scope>
    <source>
        <strain evidence="1 2">CECT 8840</strain>
    </source>
</reference>
<protein>
    <submittedName>
        <fullName evidence="1">Uncharacterized protein</fullName>
    </submittedName>
</protein>
<dbReference type="Proteomes" id="UP000552644">
    <property type="component" value="Unassembled WGS sequence"/>
</dbReference>
<sequence length="91" mass="9966">MSAVVRHRPKITRTAGEVGTVYRFTCPCGAAGEDQPARRLAQADRNAHVLSLPRVPAAQQCQDPRAHDRSPWESCGLCEKQLPLFDLEGVA</sequence>
<proteinExistence type="predicted"/>
<evidence type="ECO:0000313" key="1">
    <source>
        <dbReference type="EMBL" id="MBB4920977.1"/>
    </source>
</evidence>
<dbReference type="AlphaFoldDB" id="A0A7W7QWA6"/>